<dbReference type="Proteomes" id="UP000031970">
    <property type="component" value="Unassembled WGS sequence"/>
</dbReference>
<feature type="domain" description="Siphovirus-type tail component RIFT-related" evidence="1">
    <location>
        <begin position="10"/>
        <end position="125"/>
    </location>
</feature>
<dbReference type="InterPro" id="IPR008841">
    <property type="entry name" value="Siphovirus-type_tail_N"/>
</dbReference>
<evidence type="ECO:0000313" key="2">
    <source>
        <dbReference type="EMBL" id="KIL30415.1"/>
    </source>
</evidence>
<dbReference type="Gene3D" id="2.40.30.200">
    <property type="match status" value="1"/>
</dbReference>
<organism evidence="2 3">
    <name type="scientific">Bacillus subtilis subsp. subtilis</name>
    <dbReference type="NCBI Taxonomy" id="135461"/>
    <lineage>
        <taxon>Bacteria</taxon>
        <taxon>Bacillati</taxon>
        <taxon>Bacillota</taxon>
        <taxon>Bacilli</taxon>
        <taxon>Bacillales</taxon>
        <taxon>Bacillaceae</taxon>
        <taxon>Bacillus</taxon>
    </lineage>
</organism>
<evidence type="ECO:0000313" key="3">
    <source>
        <dbReference type="Proteomes" id="UP000031970"/>
    </source>
</evidence>
<accession>A0ABD3ZRU7</accession>
<name>A0ABD3ZRU7_BACIU</name>
<proteinExistence type="predicted"/>
<sequence length="271" mass="30879">MLNLTITKLNGTTYDLEALGITLKEFKPRSPSPIHSSESIEGAQGEVDLGTVYGPRIIDCSFYMKAADLTDYHLMRDEVFALFDSRQAFYITDGYNPGKRWFVKTNQEYSIDQNRIYGFFDISFVSFKPFSESIGTTLSPFTFDSDLWQIGEGLTDEDYKYSFKTNTFRIFNAGTEEIDPRELPLIITYKGASNKLTITNKTMGDVFTYNGTTSATDVLSLNRVKVTKNNVSVFGQTNRKVIRLAPGWNDFNMTGTSGSFEIKFDFRFYYL</sequence>
<dbReference type="AlphaFoldDB" id="A0ABD3ZRU7"/>
<gene>
    <name evidence="2" type="ORF">B4067_1349</name>
</gene>
<comment type="caution">
    <text evidence="2">The sequence shown here is derived from an EMBL/GenBank/DDBJ whole genome shotgun (WGS) entry which is preliminary data.</text>
</comment>
<dbReference type="Pfam" id="PF05709">
    <property type="entry name" value="Sipho_tail"/>
    <property type="match status" value="1"/>
</dbReference>
<dbReference type="EMBL" id="JSXS01000125">
    <property type="protein sequence ID" value="KIL30415.1"/>
    <property type="molecule type" value="Genomic_DNA"/>
</dbReference>
<reference evidence="2 3" key="1">
    <citation type="submission" date="2014-11" db="EMBL/GenBank/DDBJ databases">
        <title>Draft Genome Sequences of Nine Bacillus subtilis Strains that Form Spores with High Heat-Resistance.</title>
        <authorList>
            <person name="Krawcyk A.O."/>
            <person name="Berendsen E.M."/>
            <person name="de Jong A."/>
            <person name="Holsappel S."/>
            <person name="Eijlander R.T."/>
            <person name="Wells-Bennik M."/>
            <person name="Kuipers O.P."/>
        </authorList>
    </citation>
    <scope>NUCLEOTIDE SEQUENCE [LARGE SCALE GENOMIC DNA]</scope>
    <source>
        <strain evidence="2 3">B4067</strain>
    </source>
</reference>
<protein>
    <recommendedName>
        <fullName evidence="1">Siphovirus-type tail component RIFT-related domain-containing protein</fullName>
    </recommendedName>
</protein>
<evidence type="ECO:0000259" key="1">
    <source>
        <dbReference type="Pfam" id="PF05709"/>
    </source>
</evidence>